<evidence type="ECO:0000313" key="14">
    <source>
        <dbReference type="Proteomes" id="UP000494330"/>
    </source>
</evidence>
<evidence type="ECO:0000256" key="6">
    <source>
        <dbReference type="ARBA" id="ARBA00023027"/>
    </source>
</evidence>
<dbReference type="SMART" id="SM00984">
    <property type="entry name" value="UDPG_MGDP_dh_C"/>
    <property type="match status" value="1"/>
</dbReference>
<keyword evidence="5 8" id="KW-0560">Oxidoreductase</keyword>
<sequence length="470" mass="50977">MNLTIIGSGYVGLVTGACLADIGHDVFCLDVDQAKIDILNDGGVPIHEPGLAEVIARNRSAGRLRFSTDIEAAVAHGDVQFIAVGTPPDEDGSADLQYVLAAARNIGRYMTGFKVIVDKSTVPVGTAGRVRAAVAGELAKRGGEPMFSVVSNPEFLKEGAAVDDFTRPDRIVIGCDDDVPGERARELMKKLYAPFNRNHERTLYMDVRSAEFTKYAANAMLATRISFMNELANLADRFGADIEAVRRGIGSDPRIGYHFLYAGCGYGGSCFPKDVEALIRTADEHGQSLRILKAVSSVNATQKRVLADKIVARFGEDLTGRTFAVWGLAFKPNTDDMREAPSRELIAELLSRGARVVAYDPVARQEARRVFALDLAAHPSRLERLAFVDDEAQAARDADALVIVTEWKAFKSPDFVALGRLWKAPVIFDGRNLYEPETMRELGIEYHPIGRPGSRGAVVARVPGTAPASA</sequence>
<evidence type="ECO:0000313" key="13">
    <source>
        <dbReference type="EMBL" id="VWC23083.1"/>
    </source>
</evidence>
<evidence type="ECO:0000256" key="4">
    <source>
        <dbReference type="ARBA" id="ARBA00015132"/>
    </source>
</evidence>
<dbReference type="PANTHER" id="PTHR43750">
    <property type="entry name" value="UDP-GLUCOSE 6-DEHYDROGENASE TUAD"/>
    <property type="match status" value="1"/>
</dbReference>
<dbReference type="GO" id="GO:0051287">
    <property type="term" value="F:NAD binding"/>
    <property type="evidence" value="ECO:0007669"/>
    <property type="project" value="InterPro"/>
</dbReference>
<dbReference type="Proteomes" id="UP000494330">
    <property type="component" value="Unassembled WGS sequence"/>
</dbReference>
<proteinExistence type="inferred from homology"/>
<feature type="binding site" evidence="10">
    <location>
        <position position="267"/>
    </location>
    <ligand>
        <name>substrate</name>
    </ligand>
</feature>
<feature type="binding site" evidence="10">
    <location>
        <position position="214"/>
    </location>
    <ligand>
        <name>substrate</name>
    </ligand>
</feature>
<dbReference type="InterPro" id="IPR014027">
    <property type="entry name" value="UDP-Glc/GDP-Man_DH_C"/>
</dbReference>
<evidence type="ECO:0000256" key="3">
    <source>
        <dbReference type="ARBA" id="ARBA00012954"/>
    </source>
</evidence>
<evidence type="ECO:0000256" key="1">
    <source>
        <dbReference type="ARBA" id="ARBA00004701"/>
    </source>
</evidence>
<dbReference type="AlphaFoldDB" id="A0A6J5D3H4"/>
<evidence type="ECO:0000256" key="10">
    <source>
        <dbReference type="PIRSR" id="PIRSR500134-2"/>
    </source>
</evidence>
<evidence type="ECO:0000256" key="11">
    <source>
        <dbReference type="PIRSR" id="PIRSR500134-3"/>
    </source>
</evidence>
<feature type="binding site" evidence="10">
    <location>
        <begin position="259"/>
        <end position="263"/>
    </location>
    <ligand>
        <name>substrate</name>
    </ligand>
</feature>
<dbReference type="PIRSF" id="PIRSF000124">
    <property type="entry name" value="UDPglc_GDPman_dh"/>
    <property type="match status" value="1"/>
</dbReference>
<dbReference type="InterPro" id="IPR017476">
    <property type="entry name" value="UDP-Glc/GDP-Man"/>
</dbReference>
<accession>A0A6J5D3H4</accession>
<gene>
    <name evidence="13" type="ORF">BPA30113_05846</name>
</gene>
<dbReference type="Pfam" id="PF03720">
    <property type="entry name" value="UDPG_MGDP_dh_C"/>
    <property type="match status" value="1"/>
</dbReference>
<evidence type="ECO:0000256" key="7">
    <source>
        <dbReference type="ARBA" id="ARBA00047473"/>
    </source>
</evidence>
<comment type="catalytic activity">
    <reaction evidence="7 8">
        <text>UDP-alpha-D-glucose + 2 NAD(+) + H2O = UDP-alpha-D-glucuronate + 2 NADH + 3 H(+)</text>
        <dbReference type="Rhea" id="RHEA:23596"/>
        <dbReference type="ChEBI" id="CHEBI:15377"/>
        <dbReference type="ChEBI" id="CHEBI:15378"/>
        <dbReference type="ChEBI" id="CHEBI:57540"/>
        <dbReference type="ChEBI" id="CHEBI:57945"/>
        <dbReference type="ChEBI" id="CHEBI:58052"/>
        <dbReference type="ChEBI" id="CHEBI:58885"/>
        <dbReference type="EC" id="1.1.1.22"/>
    </reaction>
</comment>
<keyword evidence="14" id="KW-1185">Reference proteome</keyword>
<protein>
    <recommendedName>
        <fullName evidence="4 8">UDP-glucose 6-dehydrogenase</fullName>
        <ecNumber evidence="3 8">1.1.1.22</ecNumber>
    </recommendedName>
</protein>
<feature type="binding site" evidence="11">
    <location>
        <position position="86"/>
    </location>
    <ligand>
        <name>NAD(+)</name>
        <dbReference type="ChEBI" id="CHEBI:57540"/>
    </ligand>
</feature>
<dbReference type="PIRSF" id="PIRSF500134">
    <property type="entry name" value="UDPglc_DH_bac"/>
    <property type="match status" value="1"/>
</dbReference>
<dbReference type="SUPFAM" id="SSF48179">
    <property type="entry name" value="6-phosphogluconate dehydrogenase C-terminal domain-like"/>
    <property type="match status" value="1"/>
</dbReference>
<evidence type="ECO:0000259" key="12">
    <source>
        <dbReference type="SMART" id="SM00984"/>
    </source>
</evidence>
<feature type="binding site" evidence="11">
    <location>
        <position position="273"/>
    </location>
    <ligand>
        <name>NAD(+)</name>
        <dbReference type="ChEBI" id="CHEBI:57540"/>
    </ligand>
</feature>
<feature type="active site" description="Nucleophile" evidence="9">
    <location>
        <position position="270"/>
    </location>
</feature>
<dbReference type="UniPathway" id="UPA00038">
    <property type="reaction ID" value="UER00491"/>
</dbReference>
<dbReference type="RefSeq" id="WP_034199334.1">
    <property type="nucleotide sequence ID" value="NZ_CABVQD010000028.1"/>
</dbReference>
<organism evidence="13 14">
    <name type="scientific">Burkholderia paludis</name>
    <dbReference type="NCBI Taxonomy" id="1506587"/>
    <lineage>
        <taxon>Bacteria</taxon>
        <taxon>Pseudomonadati</taxon>
        <taxon>Pseudomonadota</taxon>
        <taxon>Betaproteobacteria</taxon>
        <taxon>Burkholderiales</taxon>
        <taxon>Burkholderiaceae</taxon>
        <taxon>Burkholderia</taxon>
        <taxon>Burkholderia cepacia complex</taxon>
    </lineage>
</organism>
<dbReference type="SUPFAM" id="SSF52413">
    <property type="entry name" value="UDP-glucose/GDP-mannose dehydrogenase C-terminal domain"/>
    <property type="match status" value="1"/>
</dbReference>
<keyword evidence="6 8" id="KW-0520">NAD</keyword>
<dbReference type="Pfam" id="PF00984">
    <property type="entry name" value="UDPG_MGDP_dh"/>
    <property type="match status" value="1"/>
</dbReference>
<comment type="pathway">
    <text evidence="1">Nucleotide-sugar biosynthesis; UDP-alpha-D-glucuronate biosynthesis; UDP-alpha-D-glucuronate from UDP-alpha-D-glucose: step 1/1.</text>
</comment>
<evidence type="ECO:0000256" key="9">
    <source>
        <dbReference type="PIRSR" id="PIRSR500134-1"/>
    </source>
</evidence>
<reference evidence="13 14" key="1">
    <citation type="submission" date="2019-09" db="EMBL/GenBank/DDBJ databases">
        <authorList>
            <person name="Depoorter E."/>
        </authorList>
    </citation>
    <scope>NUCLEOTIDE SEQUENCE [LARGE SCALE GENOMIC DNA]</scope>
    <source>
        <strain evidence="13">LMG 30113</strain>
    </source>
</reference>
<dbReference type="InterPro" id="IPR036220">
    <property type="entry name" value="UDP-Glc/GDP-Man_DH_C_sf"/>
</dbReference>
<feature type="domain" description="UDP-glucose/GDP-mannose dehydrogenase C-terminal" evidence="12">
    <location>
        <begin position="324"/>
        <end position="436"/>
    </location>
</feature>
<dbReference type="InterPro" id="IPR014026">
    <property type="entry name" value="UDP-Glc/GDP-Man_DH_dimer"/>
</dbReference>
<feature type="binding site" evidence="11">
    <location>
        <position position="35"/>
    </location>
    <ligand>
        <name>NAD(+)</name>
        <dbReference type="ChEBI" id="CHEBI:57540"/>
    </ligand>
</feature>
<dbReference type="Gene3D" id="1.20.5.100">
    <property type="entry name" value="Cytochrome c1, transmembrane anchor, C-terminal"/>
    <property type="match status" value="1"/>
</dbReference>
<feature type="binding site" evidence="11">
    <location>
        <position position="338"/>
    </location>
    <ligand>
        <name>NAD(+)</name>
        <dbReference type="ChEBI" id="CHEBI:57540"/>
    </ligand>
</feature>
<dbReference type="InterPro" id="IPR008927">
    <property type="entry name" value="6-PGluconate_DH-like_C_sf"/>
</dbReference>
<dbReference type="InterPro" id="IPR001732">
    <property type="entry name" value="UDP-Glc/GDP-Man_DH_N"/>
</dbReference>
<dbReference type="InterPro" id="IPR036291">
    <property type="entry name" value="NAD(P)-bd_dom_sf"/>
</dbReference>
<dbReference type="EC" id="1.1.1.22" evidence="3 8"/>
<comment type="similarity">
    <text evidence="2 8">Belongs to the UDP-glucose/GDP-mannose dehydrogenase family.</text>
</comment>
<feature type="binding site" evidence="11">
    <location>
        <position position="121"/>
    </location>
    <ligand>
        <name>NAD(+)</name>
        <dbReference type="ChEBI" id="CHEBI:57540"/>
    </ligand>
</feature>
<dbReference type="InterPro" id="IPR028357">
    <property type="entry name" value="UDPglc_DH_bac"/>
</dbReference>
<dbReference type="GO" id="GO:0000271">
    <property type="term" value="P:polysaccharide biosynthetic process"/>
    <property type="evidence" value="ECO:0007669"/>
    <property type="project" value="InterPro"/>
</dbReference>
<dbReference type="GO" id="GO:0006065">
    <property type="term" value="P:UDP-glucuronate biosynthetic process"/>
    <property type="evidence" value="ECO:0007669"/>
    <property type="project" value="UniProtKB-UniPathway"/>
</dbReference>
<feature type="binding site" evidence="11">
    <location>
        <position position="30"/>
    </location>
    <ligand>
        <name>NAD(+)</name>
        <dbReference type="ChEBI" id="CHEBI:57540"/>
    </ligand>
</feature>
<name>A0A6J5D3H4_9BURK</name>
<dbReference type="SUPFAM" id="SSF51735">
    <property type="entry name" value="NAD(P)-binding Rossmann-fold domains"/>
    <property type="match status" value="1"/>
</dbReference>
<evidence type="ECO:0000256" key="5">
    <source>
        <dbReference type="ARBA" id="ARBA00023002"/>
    </source>
</evidence>
<dbReference type="GO" id="GO:0003979">
    <property type="term" value="F:UDP-glucose 6-dehydrogenase activity"/>
    <property type="evidence" value="ECO:0007669"/>
    <property type="project" value="UniProtKB-EC"/>
</dbReference>
<feature type="binding site" evidence="11">
    <location>
        <position position="158"/>
    </location>
    <ligand>
        <name>NAD(+)</name>
        <dbReference type="ChEBI" id="CHEBI:57540"/>
    </ligand>
</feature>
<dbReference type="PANTHER" id="PTHR43750:SF3">
    <property type="entry name" value="UDP-GLUCOSE 6-DEHYDROGENASE TUAD"/>
    <property type="match status" value="1"/>
</dbReference>
<evidence type="ECO:0000256" key="8">
    <source>
        <dbReference type="PIRNR" id="PIRNR000124"/>
    </source>
</evidence>
<evidence type="ECO:0000256" key="2">
    <source>
        <dbReference type="ARBA" id="ARBA00006601"/>
    </source>
</evidence>
<feature type="binding site" evidence="10">
    <location>
        <position position="331"/>
    </location>
    <ligand>
        <name>substrate</name>
    </ligand>
</feature>
<dbReference type="Gene3D" id="3.40.50.720">
    <property type="entry name" value="NAD(P)-binding Rossmann-like Domain"/>
    <property type="match status" value="2"/>
</dbReference>
<dbReference type="NCBIfam" id="TIGR03026">
    <property type="entry name" value="NDP-sugDHase"/>
    <property type="match status" value="1"/>
</dbReference>
<dbReference type="EMBL" id="CABVQD010000028">
    <property type="protein sequence ID" value="VWC23083.1"/>
    <property type="molecule type" value="Genomic_DNA"/>
</dbReference>
<dbReference type="Pfam" id="PF03721">
    <property type="entry name" value="UDPG_MGDP_dh_N"/>
    <property type="match status" value="1"/>
</dbReference>
<feature type="binding site" evidence="10">
    <location>
        <begin position="155"/>
        <end position="158"/>
    </location>
    <ligand>
        <name>substrate</name>
    </ligand>
</feature>